<sequence length="147" mass="17091">MWISFCLVSFSSFCPRETSHVWIVNSDCSGTSRDQHNDRLHILCHHFWTHSIVTTSGWRGRTIRNRDRRGEAGIVITRHQPPISSLLSLSLRHRRRITHSLLSLLRVIRCRERVLITADPLHCSSLADERECLFCVSLWSCSDRVVE</sequence>
<keyword evidence="2" id="KW-1185">Reference proteome</keyword>
<proteinExistence type="predicted"/>
<name>A0ABQ9Y2D7_9EUKA</name>
<protein>
    <recommendedName>
        <fullName evidence="3">Secreted protein</fullName>
    </recommendedName>
</protein>
<gene>
    <name evidence="1" type="ORF">BLNAU_7077</name>
</gene>
<evidence type="ECO:0000313" key="2">
    <source>
        <dbReference type="Proteomes" id="UP001281761"/>
    </source>
</evidence>
<comment type="caution">
    <text evidence="1">The sequence shown here is derived from an EMBL/GenBank/DDBJ whole genome shotgun (WGS) entry which is preliminary data.</text>
</comment>
<dbReference type="Proteomes" id="UP001281761">
    <property type="component" value="Unassembled WGS sequence"/>
</dbReference>
<reference evidence="1 2" key="1">
    <citation type="journal article" date="2022" name="bioRxiv">
        <title>Genomics of Preaxostyla Flagellates Illuminates Evolutionary Transitions and the Path Towards Mitochondrial Loss.</title>
        <authorList>
            <person name="Novak L.V.F."/>
            <person name="Treitli S.C."/>
            <person name="Pyrih J."/>
            <person name="Halakuc P."/>
            <person name="Pipaliya S.V."/>
            <person name="Vacek V."/>
            <person name="Brzon O."/>
            <person name="Soukal P."/>
            <person name="Eme L."/>
            <person name="Dacks J.B."/>
            <person name="Karnkowska A."/>
            <person name="Elias M."/>
            <person name="Hampl V."/>
        </authorList>
    </citation>
    <scope>NUCLEOTIDE SEQUENCE [LARGE SCALE GENOMIC DNA]</scope>
    <source>
        <strain evidence="1">NAU3</strain>
        <tissue evidence="1">Gut</tissue>
    </source>
</reference>
<accession>A0ABQ9Y2D7</accession>
<evidence type="ECO:0000313" key="1">
    <source>
        <dbReference type="EMBL" id="KAK2957901.1"/>
    </source>
</evidence>
<evidence type="ECO:0008006" key="3">
    <source>
        <dbReference type="Google" id="ProtNLM"/>
    </source>
</evidence>
<organism evidence="1 2">
    <name type="scientific">Blattamonas nauphoetae</name>
    <dbReference type="NCBI Taxonomy" id="2049346"/>
    <lineage>
        <taxon>Eukaryota</taxon>
        <taxon>Metamonada</taxon>
        <taxon>Preaxostyla</taxon>
        <taxon>Oxymonadida</taxon>
        <taxon>Blattamonas</taxon>
    </lineage>
</organism>
<dbReference type="EMBL" id="JARBJD010000042">
    <property type="protein sequence ID" value="KAK2957901.1"/>
    <property type="molecule type" value="Genomic_DNA"/>
</dbReference>